<dbReference type="GO" id="GO:0016020">
    <property type="term" value="C:membrane"/>
    <property type="evidence" value="ECO:0007669"/>
    <property type="project" value="TreeGrafter"/>
</dbReference>
<name>A0A9W6Z072_AMBMO</name>
<comment type="caution">
    <text evidence="2">The sequence shown here is derived from an EMBL/GenBank/DDBJ whole genome shotgun (WGS) entry which is preliminary data.</text>
</comment>
<evidence type="ECO:0000313" key="2">
    <source>
        <dbReference type="EMBL" id="GMG56246.1"/>
    </source>
</evidence>
<accession>A0A9W6Z072</accession>
<evidence type="ECO:0000313" key="3">
    <source>
        <dbReference type="Proteomes" id="UP001165063"/>
    </source>
</evidence>
<dbReference type="Pfam" id="PF16414">
    <property type="entry name" value="NPC1_N"/>
    <property type="match status" value="1"/>
</dbReference>
<dbReference type="EMBL" id="BSXU01007121">
    <property type="protein sequence ID" value="GMG56246.1"/>
    <property type="molecule type" value="Genomic_DNA"/>
</dbReference>
<gene>
    <name evidence="2" type="ORF">Amon01_000831300</name>
</gene>
<protein>
    <submittedName>
        <fullName evidence="2">Unnamed protein product</fullName>
    </submittedName>
</protein>
<proteinExistence type="predicted"/>
<organism evidence="2 3">
    <name type="scientific">Ambrosiozyma monospora</name>
    <name type="common">Yeast</name>
    <name type="synonym">Endomycopsis monosporus</name>
    <dbReference type="NCBI Taxonomy" id="43982"/>
    <lineage>
        <taxon>Eukaryota</taxon>
        <taxon>Fungi</taxon>
        <taxon>Dikarya</taxon>
        <taxon>Ascomycota</taxon>
        <taxon>Saccharomycotina</taxon>
        <taxon>Pichiomycetes</taxon>
        <taxon>Pichiales</taxon>
        <taxon>Pichiaceae</taxon>
        <taxon>Ambrosiozyma</taxon>
    </lineage>
</organism>
<dbReference type="AlphaFoldDB" id="A0A9W6Z072"/>
<sequence length="293" mass="32228">MGLRTQTENLDSAVAVQSACTAIGGTHFVAVCKAVEACYHHLVSDLPSTHNLQVGTKNQQHFNSVMLKPTFCLLLISLISQTFANFTTIHDEGYCAIYSKGGKKSFFGSDLPAPQNIPSQLFSLEEKSLLLEICGDSWSEVDYGCCDMSQLETLKDNLKKADPLISSCPACHYNFKQLFCQFTCSPNQSTFLNVTQIGKSTSGNEIVTELDYFVSGKNETFAPVFYDSCKNVKFGATNGYAMDFIGGGAKNYSQFLKFLGDEKPMLGGSPFQINFKYEPTNVLVLIVQVHVQN</sequence>
<dbReference type="GO" id="GO:0032934">
    <property type="term" value="F:sterol binding"/>
    <property type="evidence" value="ECO:0007669"/>
    <property type="project" value="TreeGrafter"/>
</dbReference>
<keyword evidence="3" id="KW-1185">Reference proteome</keyword>
<dbReference type="GO" id="GO:0015918">
    <property type="term" value="P:sterol transport"/>
    <property type="evidence" value="ECO:0007669"/>
    <property type="project" value="TreeGrafter"/>
</dbReference>
<evidence type="ECO:0000259" key="1">
    <source>
        <dbReference type="Pfam" id="PF16414"/>
    </source>
</evidence>
<dbReference type="PANTHER" id="PTHR45727">
    <property type="entry name" value="NPC INTRACELLULAR CHOLESTEROL TRANSPORTER 1"/>
    <property type="match status" value="1"/>
</dbReference>
<dbReference type="InterPro" id="IPR032190">
    <property type="entry name" value="NPC1_N"/>
</dbReference>
<dbReference type="Proteomes" id="UP001165063">
    <property type="component" value="Unassembled WGS sequence"/>
</dbReference>
<reference evidence="2" key="1">
    <citation type="submission" date="2023-04" db="EMBL/GenBank/DDBJ databases">
        <title>Ambrosiozyma monospora NBRC 1965.</title>
        <authorList>
            <person name="Ichikawa N."/>
            <person name="Sato H."/>
            <person name="Tonouchi N."/>
        </authorList>
    </citation>
    <scope>NUCLEOTIDE SEQUENCE</scope>
    <source>
        <strain evidence="2">NBRC 1965</strain>
    </source>
</reference>
<feature type="domain" description="Niemann-Pick C1 N-terminal" evidence="1">
    <location>
        <begin position="93"/>
        <end position="278"/>
    </location>
</feature>
<dbReference type="PANTHER" id="PTHR45727:SF2">
    <property type="entry name" value="NPC INTRACELLULAR CHOLESTEROL TRANSPORTER 1"/>
    <property type="match status" value="1"/>
</dbReference>
<dbReference type="OrthoDB" id="4092740at2759"/>